<keyword evidence="3" id="KW-0378">Hydrolase</keyword>
<dbReference type="SUPFAM" id="SSF53474">
    <property type="entry name" value="alpha/beta-Hydrolases"/>
    <property type="match status" value="1"/>
</dbReference>
<sequence>MECARLTVPLNYAAPQGETITIGVLRHRSGGGERIGSLLFNPGGPGASGMAAVASMTEASAELTARFDLVGFDPRGVGASQPQVRCLTDGERDAERADDIETDGSPEGVQAQEEESRAFAERCAERTDHHDAMLANVGTRDVVKDMDVLKSALGDAKLSYVGYSYGTRIGSTYAETFPQNVRAMVLDGALDPEQDPVESLVAQGQGFGKAFEEFVKWCVTEQDCSLGTDPATATKAYQDLTRPLIDNKAAVDDGRLLSYEDATTGTVQALYTEQLWDTLNSGLNALKSGNGSTLMKLADTYNERGSDGRYSTTQDAFTAIRCVDDPRVTDKAKILESQERYMQVAPFLDDGRPDGAALDSCAFWPAPNTSEPHTPNVEGVPPVLVISTTNDPATPYDAGVNLAKGMRGALLTFEGTQHTVFLQGIQCVDKAGEDYLVDGTLPPEGTRCTGR</sequence>
<keyword evidence="2" id="KW-0732">Signal</keyword>
<reference evidence="6 7" key="1">
    <citation type="submission" date="2021-03" db="EMBL/GenBank/DDBJ databases">
        <title>Sequencing the genomes of 1000 actinobacteria strains.</title>
        <authorList>
            <person name="Klenk H.-P."/>
        </authorList>
    </citation>
    <scope>NUCLEOTIDE SEQUENCE [LARGE SCALE GENOMIC DNA]</scope>
    <source>
        <strain evidence="6 7">DSM 45510</strain>
    </source>
</reference>
<dbReference type="PANTHER" id="PTHR43248:SF29">
    <property type="entry name" value="TRIPEPTIDYL AMINOPEPTIDASE"/>
    <property type="match status" value="1"/>
</dbReference>
<evidence type="ECO:0000256" key="4">
    <source>
        <dbReference type="SAM" id="MobiDB-lite"/>
    </source>
</evidence>
<gene>
    <name evidence="6" type="ORF">JOM49_000006</name>
</gene>
<keyword evidence="7" id="KW-1185">Reference proteome</keyword>
<dbReference type="Pfam" id="PF00561">
    <property type="entry name" value="Abhydrolase_1"/>
    <property type="match status" value="1"/>
</dbReference>
<dbReference type="Gene3D" id="3.40.50.1820">
    <property type="entry name" value="alpha/beta hydrolase"/>
    <property type="match status" value="1"/>
</dbReference>
<feature type="domain" description="AB hydrolase-1" evidence="5">
    <location>
        <begin position="38"/>
        <end position="424"/>
    </location>
</feature>
<dbReference type="Proteomes" id="UP000741013">
    <property type="component" value="Unassembled WGS sequence"/>
</dbReference>
<protein>
    <submittedName>
        <fullName evidence="6">Pimeloyl-ACP methyl ester carboxylesterase</fullName>
    </submittedName>
</protein>
<evidence type="ECO:0000256" key="3">
    <source>
        <dbReference type="ARBA" id="ARBA00022801"/>
    </source>
</evidence>
<evidence type="ECO:0000313" key="7">
    <source>
        <dbReference type="Proteomes" id="UP000741013"/>
    </source>
</evidence>
<evidence type="ECO:0000259" key="5">
    <source>
        <dbReference type="Pfam" id="PF00561"/>
    </source>
</evidence>
<evidence type="ECO:0000256" key="1">
    <source>
        <dbReference type="ARBA" id="ARBA00010088"/>
    </source>
</evidence>
<dbReference type="InterPro" id="IPR051601">
    <property type="entry name" value="Serine_prot/Carboxylest_S33"/>
</dbReference>
<name>A0ABS4PGE8_9PSEU</name>
<feature type="region of interest" description="Disordered" evidence="4">
    <location>
        <begin position="87"/>
        <end position="115"/>
    </location>
</feature>
<evidence type="ECO:0000256" key="2">
    <source>
        <dbReference type="ARBA" id="ARBA00022729"/>
    </source>
</evidence>
<dbReference type="InterPro" id="IPR000073">
    <property type="entry name" value="AB_hydrolase_1"/>
</dbReference>
<comment type="caution">
    <text evidence="6">The sequence shown here is derived from an EMBL/GenBank/DDBJ whole genome shotgun (WGS) entry which is preliminary data.</text>
</comment>
<accession>A0ABS4PGE8</accession>
<organism evidence="6 7">
    <name type="scientific">Amycolatopsis magusensis</name>
    <dbReference type="NCBI Taxonomy" id="882444"/>
    <lineage>
        <taxon>Bacteria</taxon>
        <taxon>Bacillati</taxon>
        <taxon>Actinomycetota</taxon>
        <taxon>Actinomycetes</taxon>
        <taxon>Pseudonocardiales</taxon>
        <taxon>Pseudonocardiaceae</taxon>
        <taxon>Amycolatopsis</taxon>
    </lineage>
</organism>
<proteinExistence type="inferred from homology"/>
<dbReference type="InterPro" id="IPR029058">
    <property type="entry name" value="AB_hydrolase_fold"/>
</dbReference>
<dbReference type="EMBL" id="JAGGMS010000001">
    <property type="protein sequence ID" value="MBP2178480.1"/>
    <property type="molecule type" value="Genomic_DNA"/>
</dbReference>
<dbReference type="PANTHER" id="PTHR43248">
    <property type="entry name" value="2-SUCCINYL-6-HYDROXY-2,4-CYCLOHEXADIENE-1-CARBOXYLATE SYNTHASE"/>
    <property type="match status" value="1"/>
</dbReference>
<evidence type="ECO:0000313" key="6">
    <source>
        <dbReference type="EMBL" id="MBP2178480.1"/>
    </source>
</evidence>
<comment type="similarity">
    <text evidence="1">Belongs to the peptidase S33 family.</text>
</comment>
<feature type="compositionally biased region" description="Basic and acidic residues" evidence="4">
    <location>
        <begin position="88"/>
        <end position="99"/>
    </location>
</feature>